<dbReference type="Gene3D" id="1.10.1070.20">
    <property type="match status" value="1"/>
</dbReference>
<evidence type="ECO:0000259" key="4">
    <source>
        <dbReference type="Pfam" id="PF07804"/>
    </source>
</evidence>
<proteinExistence type="inferred from homology"/>
<dbReference type="Pfam" id="PF07804">
    <property type="entry name" value="HipA_C"/>
    <property type="match status" value="1"/>
</dbReference>
<reference evidence="5 6" key="1">
    <citation type="submission" date="2015-06" db="EMBL/GenBank/DDBJ databases">
        <authorList>
            <person name="Xie B.-B."/>
            <person name="Rong J.-C."/>
            <person name="Qin Q.-L."/>
            <person name="Zhang Y.-Z."/>
        </authorList>
    </citation>
    <scope>NUCLEOTIDE SEQUENCE [LARGE SCALE GENOMIC DNA]</scope>
    <source>
        <strain evidence="5 6">JCM 20779</strain>
    </source>
</reference>
<evidence type="ECO:0000256" key="3">
    <source>
        <dbReference type="ARBA" id="ARBA00022777"/>
    </source>
</evidence>
<evidence type="ECO:0000313" key="5">
    <source>
        <dbReference type="EMBL" id="ATD09596.1"/>
    </source>
</evidence>
<keyword evidence="6" id="KW-1185">Reference proteome</keyword>
<protein>
    <submittedName>
        <fullName evidence="5">Serine/threonine-protein kinase HipA</fullName>
    </submittedName>
</protein>
<evidence type="ECO:0000313" key="6">
    <source>
        <dbReference type="Proteomes" id="UP000016521"/>
    </source>
</evidence>
<feature type="domain" description="HipA-like C-terminal" evidence="4">
    <location>
        <begin position="5"/>
        <end position="69"/>
    </location>
</feature>
<dbReference type="EMBL" id="CP011925">
    <property type="protein sequence ID" value="ATD09596.1"/>
    <property type="molecule type" value="Genomic_DNA"/>
</dbReference>
<keyword evidence="3 5" id="KW-0418">Kinase</keyword>
<name>A0ABM6NKV1_PSEO7</name>
<dbReference type="Proteomes" id="UP000016521">
    <property type="component" value="Chromosome II"/>
</dbReference>
<accession>A0ABM6NKV1</accession>
<evidence type="ECO:0000256" key="1">
    <source>
        <dbReference type="ARBA" id="ARBA00010164"/>
    </source>
</evidence>
<dbReference type="PANTHER" id="PTHR37419">
    <property type="entry name" value="SERINE/THREONINE-PROTEIN KINASE TOXIN HIPA"/>
    <property type="match status" value="1"/>
</dbReference>
<organism evidence="5 6">
    <name type="scientific">Pseudoalteromonas piscicida</name>
    <dbReference type="NCBI Taxonomy" id="43662"/>
    <lineage>
        <taxon>Bacteria</taxon>
        <taxon>Pseudomonadati</taxon>
        <taxon>Pseudomonadota</taxon>
        <taxon>Gammaproteobacteria</taxon>
        <taxon>Alteromonadales</taxon>
        <taxon>Pseudoalteromonadaceae</taxon>
        <taxon>Pseudoalteromonas</taxon>
    </lineage>
</organism>
<gene>
    <name evidence="5" type="primary">hipA</name>
    <name evidence="5" type="ORF">PPIS_b0440</name>
</gene>
<evidence type="ECO:0000256" key="2">
    <source>
        <dbReference type="ARBA" id="ARBA00022679"/>
    </source>
</evidence>
<keyword evidence="2" id="KW-0808">Transferase</keyword>
<dbReference type="InterPro" id="IPR012893">
    <property type="entry name" value="HipA-like_C"/>
</dbReference>
<sequence>MCSVTESQKLIKRYICNYLTVNQDDHSKNFSFLASDTDNWTLSPFYDIVYSPSPYKEHMTAFGGNGRTPKRALDQ</sequence>
<comment type="similarity">
    <text evidence="1">Belongs to the HipA Ser/Thr kinase family.</text>
</comment>
<dbReference type="InterPro" id="IPR052028">
    <property type="entry name" value="HipA_Ser/Thr_kinase"/>
</dbReference>
<dbReference type="GO" id="GO:0016301">
    <property type="term" value="F:kinase activity"/>
    <property type="evidence" value="ECO:0007669"/>
    <property type="project" value="UniProtKB-KW"/>
</dbReference>